<dbReference type="AlphaFoldDB" id="A0A1E7ELD2"/>
<feature type="transmembrane region" description="Helical" evidence="7">
    <location>
        <begin position="358"/>
        <end position="375"/>
    </location>
</feature>
<evidence type="ECO:0000259" key="9">
    <source>
        <dbReference type="Pfam" id="PF03553"/>
    </source>
</evidence>
<feature type="transmembrane region" description="Helical" evidence="7">
    <location>
        <begin position="600"/>
        <end position="619"/>
    </location>
</feature>
<feature type="transmembrane region" description="Helical" evidence="7">
    <location>
        <begin position="208"/>
        <end position="226"/>
    </location>
</feature>
<accession>A0A1E7ELD2</accession>
<keyword evidence="11" id="KW-1185">Reference proteome</keyword>
<proteinExistence type="predicted"/>
<dbReference type="Proteomes" id="UP000095751">
    <property type="component" value="Unassembled WGS sequence"/>
</dbReference>
<comment type="subcellular location">
    <subcellularLocation>
        <location evidence="1">Cell membrane</location>
        <topology evidence="1">Multi-pass membrane protein</topology>
    </subcellularLocation>
</comment>
<dbReference type="KEGG" id="fcy:FRACYDRAFT_265806"/>
<evidence type="ECO:0000256" key="6">
    <source>
        <dbReference type="SAM" id="MobiDB-lite"/>
    </source>
</evidence>
<evidence type="ECO:0000256" key="2">
    <source>
        <dbReference type="ARBA" id="ARBA00022475"/>
    </source>
</evidence>
<dbReference type="GO" id="GO:0005886">
    <property type="term" value="C:plasma membrane"/>
    <property type="evidence" value="ECO:0007669"/>
    <property type="project" value="UniProtKB-SubCell"/>
</dbReference>
<organism evidence="10 11">
    <name type="scientific">Fragilariopsis cylindrus CCMP1102</name>
    <dbReference type="NCBI Taxonomy" id="635003"/>
    <lineage>
        <taxon>Eukaryota</taxon>
        <taxon>Sar</taxon>
        <taxon>Stramenopiles</taxon>
        <taxon>Ochrophyta</taxon>
        <taxon>Bacillariophyta</taxon>
        <taxon>Bacillariophyceae</taxon>
        <taxon>Bacillariophycidae</taxon>
        <taxon>Bacillariales</taxon>
        <taxon>Bacillariaceae</taxon>
        <taxon>Fragilariopsis</taxon>
    </lineage>
</organism>
<reference evidence="10 11" key="1">
    <citation type="submission" date="2016-09" db="EMBL/GenBank/DDBJ databases">
        <title>Extensive genetic diversity and differential bi-allelic expression allows diatom success in the polar Southern Ocean.</title>
        <authorList>
            <consortium name="DOE Joint Genome Institute"/>
            <person name="Mock T."/>
            <person name="Otillar R.P."/>
            <person name="Strauss J."/>
            <person name="Dupont C."/>
            <person name="Frickenhaus S."/>
            <person name="Maumus F."/>
            <person name="Mcmullan M."/>
            <person name="Sanges R."/>
            <person name="Schmutz J."/>
            <person name="Toseland A."/>
            <person name="Valas R."/>
            <person name="Veluchamy A."/>
            <person name="Ward B.J."/>
            <person name="Allen A."/>
            <person name="Barry K."/>
            <person name="Falciatore A."/>
            <person name="Ferrante M."/>
            <person name="Fortunato A.E."/>
            <person name="Gloeckner G."/>
            <person name="Gruber A."/>
            <person name="Hipkin R."/>
            <person name="Janech M."/>
            <person name="Kroth P."/>
            <person name="Leese F."/>
            <person name="Lindquist E."/>
            <person name="Lyon B.R."/>
            <person name="Martin J."/>
            <person name="Mayer C."/>
            <person name="Parker M."/>
            <person name="Quesneville H."/>
            <person name="Raymond J."/>
            <person name="Uhlig C."/>
            <person name="Valentin K.U."/>
            <person name="Worden A.Z."/>
            <person name="Armbrust E.V."/>
            <person name="Bowler C."/>
            <person name="Green B."/>
            <person name="Moulton V."/>
            <person name="Van Oosterhout C."/>
            <person name="Grigoriev I."/>
        </authorList>
    </citation>
    <scope>NUCLEOTIDE SEQUENCE [LARGE SCALE GENOMIC DNA]</scope>
    <source>
        <strain evidence="10 11">CCMP1102</strain>
    </source>
</reference>
<feature type="transmembrane region" description="Helical" evidence="7">
    <location>
        <begin position="696"/>
        <end position="719"/>
    </location>
</feature>
<feature type="domain" description="Na+/H+ antiporter NhaC-like C-terminal" evidence="9">
    <location>
        <begin position="307"/>
        <end position="682"/>
    </location>
</feature>
<dbReference type="PANTHER" id="PTHR43478:SF1">
    <property type="entry name" value="NA+_H+ ANTIPORTER NHAC-LIKE C-TERMINAL DOMAIN-CONTAINING PROTEIN"/>
    <property type="match status" value="1"/>
</dbReference>
<feature type="region of interest" description="Disordered" evidence="6">
    <location>
        <begin position="753"/>
        <end position="782"/>
    </location>
</feature>
<evidence type="ECO:0000256" key="3">
    <source>
        <dbReference type="ARBA" id="ARBA00022692"/>
    </source>
</evidence>
<feature type="chain" id="PRO_5009191976" description="Na+/H+ antiporter NhaC-like C-terminal domain-containing protein" evidence="8">
    <location>
        <begin position="24"/>
        <end position="812"/>
    </location>
</feature>
<feature type="transmembrane region" description="Helical" evidence="7">
    <location>
        <begin position="427"/>
        <end position="447"/>
    </location>
</feature>
<feature type="signal peptide" evidence="8">
    <location>
        <begin position="1"/>
        <end position="23"/>
    </location>
</feature>
<evidence type="ECO:0000256" key="4">
    <source>
        <dbReference type="ARBA" id="ARBA00022989"/>
    </source>
</evidence>
<feature type="compositionally biased region" description="Acidic residues" evidence="6">
    <location>
        <begin position="757"/>
        <end position="768"/>
    </location>
</feature>
<feature type="transmembrane region" description="Helical" evidence="7">
    <location>
        <begin position="468"/>
        <end position="486"/>
    </location>
</feature>
<feature type="compositionally biased region" description="Basic and acidic residues" evidence="6">
    <location>
        <begin position="769"/>
        <end position="782"/>
    </location>
</feature>
<feature type="transmembrane region" description="Helical" evidence="7">
    <location>
        <begin position="672"/>
        <end position="690"/>
    </location>
</feature>
<sequence>MTIATTVVVFAFLLLGSISICNAFDYVPNLDSASQNLVDNTTQIDELRTIFIDDVTLVYIEGMEWSPVSVEDVEDDGNTTNIMKWETSVNGEIQATGEIDLSDVNRELPTSFEAGSIQVKQKQTSTVTVTVYLDTTTSSNSNNYQTYRRGICIIPLLFILLFALATRMVVISMFIGIFIGSCIITGSINEGFKITLSEFLVGAAADEGHVYVVLFTFFLSGAVGMMQKSGGMLGFTRDISKVATTPRLGQAACMMVGILIFFDDYANILLAGETMRPLLDVLSVSREKLSFIVDATSAPIASISPISSWVGFEVGLIQEAIDIIVKRNDPETIGGGGGGDVLQIPESGFAVFLNSLRYAYYSWFMLVFIALIIFFQRDSGPMLLAERKVRIYDRTDGGPGKGTSSKKEGEDDENQPVKDQPLYSCNLLLPVGILVALIFALLVETGTSGSGEEQSFMDKIESSDSYSALLWGTMATAWLTLILYLLQITIPGTGTLCWPTPERIWDMMPWRKSICEERGELQPRFLMSVSESVESFLYGMGRVFLAIVILTLAWASGSLMVTIGVDRLFASVIVSGAIPYQMLPTITFIMAWLMGTAMGSSWGVMAILFPLVLVPTYTASDGNPEIFYATTSAILGGAVAGDHMSPISDTTVLSALACDVTLMQHVITQAPYAMWVVLISLLFGYIPIGYDAYPSFVGIILGIGASVLFVFVICVPIISPTGRWDPITKLLCGHRELLQTLSDDCIKKSNGQTLIGEDNDSHEDDNDNDEIKKGKVKDADKGKVEAAVVDVKIDVDNIKKNIGSEEEEIPIN</sequence>
<evidence type="ECO:0000313" key="10">
    <source>
        <dbReference type="EMBL" id="OEU06677.1"/>
    </source>
</evidence>
<feature type="transmembrane region" description="Helical" evidence="7">
    <location>
        <begin position="536"/>
        <end position="556"/>
    </location>
</feature>
<keyword evidence="3 7" id="KW-0812">Transmembrane</keyword>
<dbReference type="InParanoid" id="A0A1E7ELD2"/>
<keyword evidence="2" id="KW-1003">Cell membrane</keyword>
<feature type="transmembrane region" description="Helical" evidence="7">
    <location>
        <begin position="169"/>
        <end position="188"/>
    </location>
</feature>
<evidence type="ECO:0000256" key="1">
    <source>
        <dbReference type="ARBA" id="ARBA00004651"/>
    </source>
</evidence>
<feature type="region of interest" description="Disordered" evidence="6">
    <location>
        <begin position="395"/>
        <end position="417"/>
    </location>
</feature>
<evidence type="ECO:0000256" key="5">
    <source>
        <dbReference type="ARBA" id="ARBA00023136"/>
    </source>
</evidence>
<evidence type="ECO:0000313" key="11">
    <source>
        <dbReference type="Proteomes" id="UP000095751"/>
    </source>
</evidence>
<protein>
    <recommendedName>
        <fullName evidence="9">Na+/H+ antiporter NhaC-like C-terminal domain-containing protein</fullName>
    </recommendedName>
</protein>
<gene>
    <name evidence="10" type="ORF">FRACYDRAFT_265806</name>
</gene>
<dbReference type="EMBL" id="KV784405">
    <property type="protein sequence ID" value="OEU06677.1"/>
    <property type="molecule type" value="Genomic_DNA"/>
</dbReference>
<keyword evidence="4 7" id="KW-1133">Transmembrane helix</keyword>
<name>A0A1E7ELD2_9STRA</name>
<keyword evidence="8" id="KW-0732">Signal</keyword>
<dbReference type="PANTHER" id="PTHR43478">
    <property type="entry name" value="NA+/H+ ANTIPORTER-RELATED"/>
    <property type="match status" value="1"/>
</dbReference>
<feature type="transmembrane region" description="Helical" evidence="7">
    <location>
        <begin position="568"/>
        <end position="594"/>
    </location>
</feature>
<dbReference type="Pfam" id="PF03553">
    <property type="entry name" value="Na_H_antiporter"/>
    <property type="match status" value="1"/>
</dbReference>
<evidence type="ECO:0000256" key="7">
    <source>
        <dbReference type="SAM" id="Phobius"/>
    </source>
</evidence>
<keyword evidence="5 7" id="KW-0472">Membrane</keyword>
<feature type="transmembrane region" description="Helical" evidence="7">
    <location>
        <begin position="146"/>
        <end position="164"/>
    </location>
</feature>
<evidence type="ECO:0000256" key="8">
    <source>
        <dbReference type="SAM" id="SignalP"/>
    </source>
</evidence>
<dbReference type="InterPro" id="IPR018461">
    <property type="entry name" value="Na/H_Antiport_NhaC-like_C"/>
</dbReference>
<dbReference type="OrthoDB" id="5593520at2759"/>